<evidence type="ECO:0000313" key="2">
    <source>
        <dbReference type="Proteomes" id="UP001549204"/>
    </source>
</evidence>
<evidence type="ECO:0000313" key="1">
    <source>
        <dbReference type="EMBL" id="MET3583596.1"/>
    </source>
</evidence>
<organism evidence="1 2">
    <name type="scientific">Mesorhizobium robiniae</name>
    <dbReference type="NCBI Taxonomy" id="559315"/>
    <lineage>
        <taxon>Bacteria</taxon>
        <taxon>Pseudomonadati</taxon>
        <taxon>Pseudomonadota</taxon>
        <taxon>Alphaproteobacteria</taxon>
        <taxon>Hyphomicrobiales</taxon>
        <taxon>Phyllobacteriaceae</taxon>
        <taxon>Mesorhizobium</taxon>
    </lineage>
</organism>
<gene>
    <name evidence="1" type="ORF">ABID19_006661</name>
</gene>
<proteinExistence type="predicted"/>
<comment type="caution">
    <text evidence="1">The sequence shown here is derived from an EMBL/GenBank/DDBJ whole genome shotgun (WGS) entry which is preliminary data.</text>
</comment>
<reference evidence="1 2" key="1">
    <citation type="submission" date="2024-06" db="EMBL/GenBank/DDBJ databases">
        <title>Genomic Encyclopedia of Type Strains, Phase IV (KMG-IV): sequencing the most valuable type-strain genomes for metagenomic binning, comparative biology and taxonomic classification.</title>
        <authorList>
            <person name="Goeker M."/>
        </authorList>
    </citation>
    <scope>NUCLEOTIDE SEQUENCE [LARGE SCALE GENOMIC DNA]</scope>
    <source>
        <strain evidence="1 2">DSM 100022</strain>
    </source>
</reference>
<dbReference type="EMBL" id="JBEPMC010000019">
    <property type="protein sequence ID" value="MET3583596.1"/>
    <property type="molecule type" value="Genomic_DNA"/>
</dbReference>
<accession>A0ABV2GZ85</accession>
<protein>
    <submittedName>
        <fullName evidence="1">Transposase</fullName>
    </submittedName>
</protein>
<keyword evidence="2" id="KW-1185">Reference proteome</keyword>
<name>A0ABV2GZ85_9HYPH</name>
<sequence length="108" mass="11895">MFRRIGVLLLAESGRTGEVRYVGEISSDSAPVRCLVRKLGRPGVQSKFCYEAGPTGYGLKREIEALGYECAVIAPSLIPRKPGDRVKTNLRDAEKLARLFRAGELTEI</sequence>
<dbReference type="Proteomes" id="UP001549204">
    <property type="component" value="Unassembled WGS sequence"/>
</dbReference>